<feature type="repeat" description="ANK" evidence="3">
    <location>
        <begin position="81"/>
        <end position="113"/>
    </location>
</feature>
<protein>
    <submittedName>
        <fullName evidence="5">Ankyrin repeat protein</fullName>
    </submittedName>
</protein>
<dbReference type="PROSITE" id="PS50297">
    <property type="entry name" value="ANK_REP_REGION"/>
    <property type="match status" value="2"/>
</dbReference>
<evidence type="ECO:0000256" key="2">
    <source>
        <dbReference type="ARBA" id="ARBA00023043"/>
    </source>
</evidence>
<dbReference type="Pfam" id="PF12796">
    <property type="entry name" value="Ank_2"/>
    <property type="match status" value="1"/>
</dbReference>
<proteinExistence type="predicted"/>
<dbReference type="PANTHER" id="PTHR24189">
    <property type="entry name" value="MYOTROPHIN"/>
    <property type="match status" value="1"/>
</dbReference>
<dbReference type="PROSITE" id="PS50088">
    <property type="entry name" value="ANK_REPEAT"/>
    <property type="match status" value="3"/>
</dbReference>
<dbReference type="Gene3D" id="1.25.40.20">
    <property type="entry name" value="Ankyrin repeat-containing domain"/>
    <property type="match status" value="2"/>
</dbReference>
<keyword evidence="6" id="KW-1185">Reference proteome</keyword>
<evidence type="ECO:0000256" key="3">
    <source>
        <dbReference type="PROSITE-ProRule" id="PRU00023"/>
    </source>
</evidence>
<dbReference type="SUPFAM" id="SSF48403">
    <property type="entry name" value="Ankyrin repeat"/>
    <property type="match status" value="1"/>
</dbReference>
<dbReference type="AlphaFoldDB" id="A0A7W9W8M0"/>
<name>A0A7W9W8M0_ARMRO</name>
<dbReference type="Pfam" id="PF00023">
    <property type="entry name" value="Ank"/>
    <property type="match status" value="1"/>
</dbReference>
<evidence type="ECO:0000313" key="6">
    <source>
        <dbReference type="Proteomes" id="UP000520814"/>
    </source>
</evidence>
<feature type="transmembrane region" description="Helical" evidence="4">
    <location>
        <begin position="9"/>
        <end position="27"/>
    </location>
</feature>
<dbReference type="EMBL" id="JACHGW010000004">
    <property type="protein sequence ID" value="MBB6052381.1"/>
    <property type="molecule type" value="Genomic_DNA"/>
</dbReference>
<comment type="caution">
    <text evidence="5">The sequence shown here is derived from an EMBL/GenBank/DDBJ whole genome shotgun (WGS) entry which is preliminary data.</text>
</comment>
<dbReference type="InterPro" id="IPR002110">
    <property type="entry name" value="Ankyrin_rpt"/>
</dbReference>
<feature type="repeat" description="ANK" evidence="3">
    <location>
        <begin position="114"/>
        <end position="146"/>
    </location>
</feature>
<dbReference type="SMART" id="SM00248">
    <property type="entry name" value="ANK"/>
    <property type="match status" value="5"/>
</dbReference>
<dbReference type="Proteomes" id="UP000520814">
    <property type="component" value="Unassembled WGS sequence"/>
</dbReference>
<keyword evidence="4" id="KW-0472">Membrane</keyword>
<dbReference type="InterPro" id="IPR036770">
    <property type="entry name" value="Ankyrin_rpt-contain_sf"/>
</dbReference>
<gene>
    <name evidence="5" type="ORF">HNQ39_004202</name>
</gene>
<reference evidence="5 6" key="1">
    <citation type="submission" date="2020-08" db="EMBL/GenBank/DDBJ databases">
        <title>Genomic Encyclopedia of Type Strains, Phase IV (KMG-IV): sequencing the most valuable type-strain genomes for metagenomic binning, comparative biology and taxonomic classification.</title>
        <authorList>
            <person name="Goeker M."/>
        </authorList>
    </citation>
    <scope>NUCLEOTIDE SEQUENCE [LARGE SCALE GENOMIC DNA]</scope>
    <source>
        <strain evidence="5 6">DSM 23562</strain>
    </source>
</reference>
<feature type="repeat" description="ANK" evidence="3">
    <location>
        <begin position="190"/>
        <end position="222"/>
    </location>
</feature>
<keyword evidence="1" id="KW-0677">Repeat</keyword>
<evidence type="ECO:0000256" key="4">
    <source>
        <dbReference type="SAM" id="Phobius"/>
    </source>
</evidence>
<sequence length="301" mass="32796">MKRRWLKPTIWILSGIALLVGFGWWRFVGGPKLLYNAIGQQKSLTVGGTSLMLQKEPGESAARVQLLLLLGVSPNQLDAYDEQTPLHKAVMAEDFATCWALLDAGVSPNSRDGFENTPLHLVMHHQGEEILELLLARGADPNLKNKEGATPLHGPFQEVEEYQGWEDTALAPKFALLIKAEAKLDLRDKDGRTPLYLATECGLPLVCERMLAAGADPKEKTPDGATLLHAAASGRWVFEDKGKVTLLKKLGPLLGTINTPDNEGYTPLDYAIPGRKYKDGMGVQDNTLAALKELGAKPGEP</sequence>
<keyword evidence="4" id="KW-0812">Transmembrane</keyword>
<evidence type="ECO:0000256" key="1">
    <source>
        <dbReference type="ARBA" id="ARBA00022737"/>
    </source>
</evidence>
<keyword evidence="2 3" id="KW-0040">ANK repeat</keyword>
<organism evidence="5 6">
    <name type="scientific">Armatimonas rosea</name>
    <dbReference type="NCBI Taxonomy" id="685828"/>
    <lineage>
        <taxon>Bacteria</taxon>
        <taxon>Bacillati</taxon>
        <taxon>Armatimonadota</taxon>
        <taxon>Armatimonadia</taxon>
        <taxon>Armatimonadales</taxon>
        <taxon>Armatimonadaceae</taxon>
        <taxon>Armatimonas</taxon>
    </lineage>
</organism>
<accession>A0A7W9W8M0</accession>
<keyword evidence="4" id="KW-1133">Transmembrane helix</keyword>
<dbReference type="RefSeq" id="WP_184201322.1">
    <property type="nucleotide sequence ID" value="NZ_JACHGW010000004.1"/>
</dbReference>
<dbReference type="InterPro" id="IPR050745">
    <property type="entry name" value="Multifunctional_regulatory"/>
</dbReference>
<evidence type="ECO:0000313" key="5">
    <source>
        <dbReference type="EMBL" id="MBB6052381.1"/>
    </source>
</evidence>